<gene>
    <name evidence="1" type="ORF">SDC9_109371</name>
</gene>
<protein>
    <submittedName>
        <fullName evidence="1">Uncharacterized protein</fullName>
    </submittedName>
</protein>
<organism evidence="1">
    <name type="scientific">bioreactor metagenome</name>
    <dbReference type="NCBI Taxonomy" id="1076179"/>
    <lineage>
        <taxon>unclassified sequences</taxon>
        <taxon>metagenomes</taxon>
        <taxon>ecological metagenomes</taxon>
    </lineage>
</organism>
<proteinExistence type="predicted"/>
<comment type="caution">
    <text evidence="1">The sequence shown here is derived from an EMBL/GenBank/DDBJ whole genome shotgun (WGS) entry which is preliminary data.</text>
</comment>
<evidence type="ECO:0000313" key="1">
    <source>
        <dbReference type="EMBL" id="MPM62498.1"/>
    </source>
</evidence>
<dbReference type="EMBL" id="VSSQ01018897">
    <property type="protein sequence ID" value="MPM62498.1"/>
    <property type="molecule type" value="Genomic_DNA"/>
</dbReference>
<reference evidence="1" key="1">
    <citation type="submission" date="2019-08" db="EMBL/GenBank/DDBJ databases">
        <authorList>
            <person name="Kucharzyk K."/>
            <person name="Murdoch R.W."/>
            <person name="Higgins S."/>
            <person name="Loffler F."/>
        </authorList>
    </citation>
    <scope>NUCLEOTIDE SEQUENCE</scope>
</reference>
<sequence length="70" mass="7717">MGRCFLRLIGRINNAAFAHEIQGSDTDPAAAGHGMHALACKIPDRFHVVYSAFVAFQNIEKDFGYGHIIQ</sequence>
<accession>A0A645BBQ6</accession>
<dbReference type="AlphaFoldDB" id="A0A645BBQ6"/>
<name>A0A645BBQ6_9ZZZZ</name>